<protein>
    <submittedName>
        <fullName evidence="2">Uncharacterized protein</fullName>
    </submittedName>
</protein>
<sequence length="134" mass="15008">MVEKSNEMVTGRRAANCFIDANEELTKVPRECCSHQTNIRAKQKDAWILNGPHFNKTTLIFSPPAANIFTLNTGNSCLKQNLHNQRKIVDSVDALAALVGWTNNRTLPSDLPRSQDTQEADLGRPGKQHPETLW</sequence>
<feature type="compositionally biased region" description="Basic and acidic residues" evidence="1">
    <location>
        <begin position="121"/>
        <end position="134"/>
    </location>
</feature>
<keyword evidence="3" id="KW-1185">Reference proteome</keyword>
<accession>A0AAV4F009</accession>
<organism evidence="2 3">
    <name type="scientific">Elysia marginata</name>
    <dbReference type="NCBI Taxonomy" id="1093978"/>
    <lineage>
        <taxon>Eukaryota</taxon>
        <taxon>Metazoa</taxon>
        <taxon>Spiralia</taxon>
        <taxon>Lophotrochozoa</taxon>
        <taxon>Mollusca</taxon>
        <taxon>Gastropoda</taxon>
        <taxon>Heterobranchia</taxon>
        <taxon>Euthyneura</taxon>
        <taxon>Panpulmonata</taxon>
        <taxon>Sacoglossa</taxon>
        <taxon>Placobranchoidea</taxon>
        <taxon>Plakobranchidae</taxon>
        <taxon>Elysia</taxon>
    </lineage>
</organism>
<evidence type="ECO:0000256" key="1">
    <source>
        <dbReference type="SAM" id="MobiDB-lite"/>
    </source>
</evidence>
<dbReference type="EMBL" id="BMAT01004027">
    <property type="protein sequence ID" value="GFR66614.1"/>
    <property type="molecule type" value="Genomic_DNA"/>
</dbReference>
<name>A0AAV4F009_9GAST</name>
<dbReference type="AlphaFoldDB" id="A0AAV4F009"/>
<evidence type="ECO:0000313" key="3">
    <source>
        <dbReference type="Proteomes" id="UP000762676"/>
    </source>
</evidence>
<reference evidence="2 3" key="1">
    <citation type="journal article" date="2021" name="Elife">
        <title>Chloroplast acquisition without the gene transfer in kleptoplastic sea slugs, Plakobranchus ocellatus.</title>
        <authorList>
            <person name="Maeda T."/>
            <person name="Takahashi S."/>
            <person name="Yoshida T."/>
            <person name="Shimamura S."/>
            <person name="Takaki Y."/>
            <person name="Nagai Y."/>
            <person name="Toyoda A."/>
            <person name="Suzuki Y."/>
            <person name="Arimoto A."/>
            <person name="Ishii H."/>
            <person name="Satoh N."/>
            <person name="Nishiyama T."/>
            <person name="Hasebe M."/>
            <person name="Maruyama T."/>
            <person name="Minagawa J."/>
            <person name="Obokata J."/>
            <person name="Shigenobu S."/>
        </authorList>
    </citation>
    <scope>NUCLEOTIDE SEQUENCE [LARGE SCALE GENOMIC DNA]</scope>
</reference>
<feature type="region of interest" description="Disordered" evidence="1">
    <location>
        <begin position="104"/>
        <end position="134"/>
    </location>
</feature>
<gene>
    <name evidence="2" type="ORF">ElyMa_001974300</name>
</gene>
<evidence type="ECO:0000313" key="2">
    <source>
        <dbReference type="EMBL" id="GFR66614.1"/>
    </source>
</evidence>
<feature type="compositionally biased region" description="Polar residues" evidence="1">
    <location>
        <begin position="104"/>
        <end position="117"/>
    </location>
</feature>
<dbReference type="Proteomes" id="UP000762676">
    <property type="component" value="Unassembled WGS sequence"/>
</dbReference>
<proteinExistence type="predicted"/>
<comment type="caution">
    <text evidence="2">The sequence shown here is derived from an EMBL/GenBank/DDBJ whole genome shotgun (WGS) entry which is preliminary data.</text>
</comment>